<evidence type="ECO:0000313" key="3">
    <source>
        <dbReference type="EMBL" id="MCV2867980.1"/>
    </source>
</evidence>
<dbReference type="RefSeq" id="WP_263733605.1">
    <property type="nucleotide sequence ID" value="NZ_JAOWKY010000001.1"/>
</dbReference>
<keyword evidence="4" id="KW-1185">Reference proteome</keyword>
<accession>A0ABT2ZA09</accession>
<dbReference type="PROSITE" id="PS51257">
    <property type="entry name" value="PROKAR_LIPOPROTEIN"/>
    <property type="match status" value="1"/>
</dbReference>
<dbReference type="InterPro" id="IPR053147">
    <property type="entry name" value="Hsp_HslJ-like"/>
</dbReference>
<dbReference type="Pfam" id="PF03724">
    <property type="entry name" value="META"/>
    <property type="match status" value="1"/>
</dbReference>
<dbReference type="InterPro" id="IPR005184">
    <property type="entry name" value="DUF306_Meta_HslJ"/>
</dbReference>
<evidence type="ECO:0000313" key="4">
    <source>
        <dbReference type="Proteomes" id="UP001652542"/>
    </source>
</evidence>
<proteinExistence type="predicted"/>
<dbReference type="EMBL" id="JAOWKY010000001">
    <property type="protein sequence ID" value="MCV2867980.1"/>
    <property type="molecule type" value="Genomic_DNA"/>
</dbReference>
<dbReference type="Gene3D" id="2.40.128.270">
    <property type="match status" value="1"/>
</dbReference>
<comment type="caution">
    <text evidence="3">The sequence shown here is derived from an EMBL/GenBank/DDBJ whole genome shotgun (WGS) entry which is preliminary data.</text>
</comment>
<gene>
    <name evidence="3" type="ORF">OEW28_05010</name>
</gene>
<evidence type="ECO:0000259" key="2">
    <source>
        <dbReference type="Pfam" id="PF03724"/>
    </source>
</evidence>
<name>A0ABT2ZA09_9RHOB</name>
<organism evidence="3 4">
    <name type="scientific">Albidovulum marisflavi</name>
    <dbReference type="NCBI Taxonomy" id="2984159"/>
    <lineage>
        <taxon>Bacteria</taxon>
        <taxon>Pseudomonadati</taxon>
        <taxon>Pseudomonadota</taxon>
        <taxon>Alphaproteobacteria</taxon>
        <taxon>Rhodobacterales</taxon>
        <taxon>Paracoccaceae</taxon>
        <taxon>Albidovulum</taxon>
    </lineage>
</organism>
<reference evidence="3 4" key="1">
    <citation type="submission" date="2022-10" db="EMBL/GenBank/DDBJ databases">
        <title>Defluviimonas sp. nov., isolated from ocean surface water.</title>
        <authorList>
            <person name="He W."/>
            <person name="Wang L."/>
            <person name="Zhang D.-F."/>
        </authorList>
    </citation>
    <scope>NUCLEOTIDE SEQUENCE [LARGE SCALE GENOMIC DNA]</scope>
    <source>
        <strain evidence="3 4">WL0002</strain>
    </source>
</reference>
<feature type="signal peptide" evidence="1">
    <location>
        <begin position="1"/>
        <end position="20"/>
    </location>
</feature>
<protein>
    <submittedName>
        <fullName evidence="3">META domain-containing protein</fullName>
    </submittedName>
</protein>
<feature type="domain" description="DUF306" evidence="2">
    <location>
        <begin position="32"/>
        <end position="128"/>
    </location>
</feature>
<dbReference type="Proteomes" id="UP001652542">
    <property type="component" value="Unassembled WGS sequence"/>
</dbReference>
<sequence length="133" mass="14117">MRNLVVTAFALILATSACTAQETMAPIPESDAVWGLVTLDGAPFEARATIGFPEPGLIAGEAPCNSYSGELRGSFPAFELGPLRVTRLACTQLEAERAFFTALAVMTEAEAADDALILSGPEGRRMVFNRLQP</sequence>
<evidence type="ECO:0000256" key="1">
    <source>
        <dbReference type="SAM" id="SignalP"/>
    </source>
</evidence>
<dbReference type="InterPro" id="IPR038670">
    <property type="entry name" value="HslJ-like_sf"/>
</dbReference>
<dbReference type="PANTHER" id="PTHR35535:SF2">
    <property type="entry name" value="DUF306 DOMAIN-CONTAINING PROTEIN"/>
    <property type="match status" value="1"/>
</dbReference>
<keyword evidence="1" id="KW-0732">Signal</keyword>
<feature type="chain" id="PRO_5045327447" evidence="1">
    <location>
        <begin position="21"/>
        <end position="133"/>
    </location>
</feature>
<dbReference type="PANTHER" id="PTHR35535">
    <property type="entry name" value="HEAT SHOCK PROTEIN HSLJ"/>
    <property type="match status" value="1"/>
</dbReference>